<feature type="region of interest" description="Disordered" evidence="1">
    <location>
        <begin position="56"/>
        <end position="78"/>
    </location>
</feature>
<protein>
    <submittedName>
        <fullName evidence="2">Maltodextrin ABC transporter, permease protein MdxG</fullName>
    </submittedName>
</protein>
<gene>
    <name evidence="2" type="ORF">AVDCRST_MAG42-1272</name>
</gene>
<feature type="non-terminal residue" evidence="2">
    <location>
        <position position="288"/>
    </location>
</feature>
<feature type="compositionally biased region" description="Basic and acidic residues" evidence="1">
    <location>
        <begin position="59"/>
        <end position="76"/>
    </location>
</feature>
<name>A0A6J4HXD1_9BACT</name>
<reference evidence="2" key="1">
    <citation type="submission" date="2020-02" db="EMBL/GenBank/DDBJ databases">
        <authorList>
            <person name="Meier V. D."/>
        </authorList>
    </citation>
    <scope>NUCLEOTIDE SEQUENCE</scope>
    <source>
        <strain evidence="2">AVDCRST_MAG42</strain>
    </source>
</reference>
<dbReference type="EMBL" id="CADCTA010000055">
    <property type="protein sequence ID" value="CAA9233750.1"/>
    <property type="molecule type" value="Genomic_DNA"/>
</dbReference>
<feature type="compositionally biased region" description="Basic and acidic residues" evidence="1">
    <location>
        <begin position="225"/>
        <end position="236"/>
    </location>
</feature>
<sequence length="288" mass="31610">VDHHPTNQHQPHLRHPRRAHAQLCRPGAVRRLRALPDRADHHHRAAAGRSVALHLAQPDPERRDARQLPHPPDRDTIPALARQLDGHRARGHRDRRGARLYRRLRTLALPVSRSQLDAQWPARDPDVPGHDAPAAALSHPDQAQPDQLVPWRHHHLRRHGAAVLHLAAEGLLRHDPGLARGGGRDRWLLARAGIPAGRAAAGRASARHYSALFIHDRVERIRRRGLDPPGRGDLHAAGRAADVPGEHEHAMGSLRGGRAARVHSGGPAVPSAQPLSGLGLELRRGQGL</sequence>
<feature type="region of interest" description="Disordered" evidence="1">
    <location>
        <begin position="119"/>
        <end position="142"/>
    </location>
</feature>
<proteinExistence type="predicted"/>
<feature type="region of interest" description="Disordered" evidence="1">
    <location>
        <begin position="225"/>
        <end position="288"/>
    </location>
</feature>
<feature type="non-terminal residue" evidence="2">
    <location>
        <position position="1"/>
    </location>
</feature>
<evidence type="ECO:0000256" key="1">
    <source>
        <dbReference type="SAM" id="MobiDB-lite"/>
    </source>
</evidence>
<dbReference type="AlphaFoldDB" id="A0A6J4HXD1"/>
<accession>A0A6J4HXD1</accession>
<organism evidence="2">
    <name type="scientific">uncultured Chthoniobacterales bacterium</name>
    <dbReference type="NCBI Taxonomy" id="1836801"/>
    <lineage>
        <taxon>Bacteria</taxon>
        <taxon>Pseudomonadati</taxon>
        <taxon>Verrucomicrobiota</taxon>
        <taxon>Spartobacteria</taxon>
        <taxon>Chthoniobacterales</taxon>
        <taxon>environmental samples</taxon>
    </lineage>
</organism>
<evidence type="ECO:0000313" key="2">
    <source>
        <dbReference type="EMBL" id="CAA9233750.1"/>
    </source>
</evidence>